<dbReference type="RefSeq" id="WP_248683197.1">
    <property type="nucleotide sequence ID" value="NZ_JALPRY010000012.1"/>
</dbReference>
<evidence type="ECO:0000313" key="2">
    <source>
        <dbReference type="Proteomes" id="UP001202827"/>
    </source>
</evidence>
<evidence type="ECO:0000313" key="1">
    <source>
        <dbReference type="EMBL" id="MCK8780589.1"/>
    </source>
</evidence>
<dbReference type="Pfam" id="PF05159">
    <property type="entry name" value="Capsule_synth"/>
    <property type="match status" value="1"/>
</dbReference>
<proteinExistence type="predicted"/>
<dbReference type="Proteomes" id="UP001202827">
    <property type="component" value="Unassembled WGS sequence"/>
</dbReference>
<protein>
    <submittedName>
        <fullName evidence="1">Capsular polysaccharide biosynthesis protein</fullName>
    </submittedName>
</protein>
<dbReference type="InterPro" id="IPR007833">
    <property type="entry name" value="Capsule_polysaccharide_synth"/>
</dbReference>
<reference evidence="1 2" key="1">
    <citation type="submission" date="2022-04" db="EMBL/GenBank/DDBJ databases">
        <title>Rhizobium coralii sp. nov., isolated from coral Turbinaria peltata.</title>
        <authorList>
            <person name="Sun H."/>
        </authorList>
    </citation>
    <scope>NUCLEOTIDE SEQUENCE [LARGE SCALE GENOMIC DNA]</scope>
    <source>
        <strain evidence="1 2">NTR19</strain>
    </source>
</reference>
<name>A0ABT0IRV3_9HYPH</name>
<organism evidence="1 2">
    <name type="scientific">Neorhizobium turbinariae</name>
    <dbReference type="NCBI Taxonomy" id="2937795"/>
    <lineage>
        <taxon>Bacteria</taxon>
        <taxon>Pseudomonadati</taxon>
        <taxon>Pseudomonadota</taxon>
        <taxon>Alphaproteobacteria</taxon>
        <taxon>Hyphomicrobiales</taxon>
        <taxon>Rhizobiaceae</taxon>
        <taxon>Rhizobium/Agrobacterium group</taxon>
        <taxon>Neorhizobium</taxon>
    </lineage>
</organism>
<sequence>MLAIVERFRALFEHRGVDLQPRAFVIGLRPWKKFIVYWLPHERVVRISRWITSWRFHTIIGPLILTQPGSKVYVWGYKAPRFVDEFCRRHSIPLIRIEDGFIRSVKLGAKRTPPLSLCFDQSGMYFDATCPSDLEHLLQTYDFAADPALLQRARCGIEKLINSRLSKYNTSESADISEIYGPKTRKRVLVVGQVEGDASIEKGCSRKIDNNDLVRIAFDENPDAQIIYKPHPEILHGTRPKQSNPYDVRHLCLLLEQDIALADAFETVDHVYTITSLSGFEALIRGIKVTCIGMPFYAGWGVTDDRQECRRRTARRTVEEIFAAAYILYARYFDPILKKELTFEQALDLLGQMKMEQNVHERSRLRRLWLKSNMRR</sequence>
<dbReference type="EMBL" id="JALPRY010000012">
    <property type="protein sequence ID" value="MCK8780589.1"/>
    <property type="molecule type" value="Genomic_DNA"/>
</dbReference>
<dbReference type="CDD" id="cd16439">
    <property type="entry name" value="beta_Kdo_transferase_KpsC_2"/>
    <property type="match status" value="1"/>
</dbReference>
<keyword evidence="2" id="KW-1185">Reference proteome</keyword>
<gene>
    <name evidence="1" type="ORF">M0654_11405</name>
</gene>
<comment type="caution">
    <text evidence="1">The sequence shown here is derived from an EMBL/GenBank/DDBJ whole genome shotgun (WGS) entry which is preliminary data.</text>
</comment>
<accession>A0ABT0IRV3</accession>